<evidence type="ECO:0000256" key="1">
    <source>
        <dbReference type="ARBA" id="ARBA00001974"/>
    </source>
</evidence>
<dbReference type="SUPFAM" id="SSF46977">
    <property type="entry name" value="Succinate dehydrogenase/fumarate reductase flavoprotein C-terminal domain"/>
    <property type="match status" value="1"/>
</dbReference>
<comment type="pathway">
    <text evidence="2 12">Cofactor biosynthesis; NAD(+) biosynthesis; iminoaspartate from L-aspartate (oxidase route): step 1/1.</text>
</comment>
<evidence type="ECO:0000256" key="11">
    <source>
        <dbReference type="PIRSR" id="PIRSR000171-1"/>
    </source>
</evidence>
<keyword evidence="8 12" id="KW-0560">Oxidoreductase</keyword>
<dbReference type="InterPro" id="IPR036188">
    <property type="entry name" value="FAD/NAD-bd_sf"/>
</dbReference>
<dbReference type="NCBIfam" id="TIGR00551">
    <property type="entry name" value="nadB"/>
    <property type="match status" value="1"/>
</dbReference>
<dbReference type="GO" id="GO:0005737">
    <property type="term" value="C:cytoplasm"/>
    <property type="evidence" value="ECO:0007669"/>
    <property type="project" value="UniProtKB-SubCell"/>
</dbReference>
<organism evidence="15 16">
    <name type="scientific">Botrimarina colliarenosi</name>
    <dbReference type="NCBI Taxonomy" id="2528001"/>
    <lineage>
        <taxon>Bacteria</taxon>
        <taxon>Pseudomonadati</taxon>
        <taxon>Planctomycetota</taxon>
        <taxon>Planctomycetia</taxon>
        <taxon>Pirellulales</taxon>
        <taxon>Lacipirellulaceae</taxon>
        <taxon>Botrimarina</taxon>
    </lineage>
</organism>
<evidence type="ECO:0000256" key="8">
    <source>
        <dbReference type="ARBA" id="ARBA00023002"/>
    </source>
</evidence>
<dbReference type="InterPro" id="IPR015939">
    <property type="entry name" value="Fum_Rdtase/Succ_DH_flav-like_C"/>
</dbReference>
<dbReference type="InterPro" id="IPR003953">
    <property type="entry name" value="FAD-dep_OxRdtase_2_FAD-bd"/>
</dbReference>
<dbReference type="Pfam" id="PF00890">
    <property type="entry name" value="FAD_binding_2"/>
    <property type="match status" value="1"/>
</dbReference>
<dbReference type="InterPro" id="IPR027477">
    <property type="entry name" value="Succ_DH/fumarate_Rdtase_cat_sf"/>
</dbReference>
<evidence type="ECO:0000256" key="6">
    <source>
        <dbReference type="ARBA" id="ARBA00022642"/>
    </source>
</evidence>
<dbReference type="UniPathway" id="UPA00253">
    <property type="reaction ID" value="UER00326"/>
</dbReference>
<evidence type="ECO:0000256" key="5">
    <source>
        <dbReference type="ARBA" id="ARBA00022630"/>
    </source>
</evidence>
<dbReference type="EC" id="1.4.3.16" evidence="4 10"/>
<dbReference type="PRINTS" id="PR00368">
    <property type="entry name" value="FADPNR"/>
</dbReference>
<dbReference type="AlphaFoldDB" id="A0A5C6AHW9"/>
<evidence type="ECO:0000256" key="10">
    <source>
        <dbReference type="NCBIfam" id="TIGR00551"/>
    </source>
</evidence>
<comment type="catalytic activity">
    <reaction evidence="9">
        <text>L-aspartate + O2 = iminosuccinate + H2O2</text>
        <dbReference type="Rhea" id="RHEA:25876"/>
        <dbReference type="ChEBI" id="CHEBI:15379"/>
        <dbReference type="ChEBI" id="CHEBI:16240"/>
        <dbReference type="ChEBI" id="CHEBI:29991"/>
        <dbReference type="ChEBI" id="CHEBI:77875"/>
        <dbReference type="EC" id="1.4.3.16"/>
    </reaction>
    <physiologicalReaction direction="left-to-right" evidence="9">
        <dbReference type="Rhea" id="RHEA:25877"/>
    </physiologicalReaction>
</comment>
<keyword evidence="16" id="KW-1185">Reference proteome</keyword>
<dbReference type="SUPFAM" id="SSF56425">
    <property type="entry name" value="Succinate dehydrogenase/fumarate reductase flavoprotein, catalytic domain"/>
    <property type="match status" value="1"/>
</dbReference>
<comment type="cofactor">
    <cofactor evidence="1 12">
        <name>FAD</name>
        <dbReference type="ChEBI" id="CHEBI:57692"/>
    </cofactor>
</comment>
<dbReference type="GO" id="GO:0034628">
    <property type="term" value="P:'de novo' NAD+ biosynthetic process from L-aspartate"/>
    <property type="evidence" value="ECO:0007669"/>
    <property type="project" value="TreeGrafter"/>
</dbReference>
<comment type="function">
    <text evidence="12">Catalyzes the oxidation of L-aspartate to iminoaspartate.</text>
</comment>
<evidence type="ECO:0000256" key="4">
    <source>
        <dbReference type="ARBA" id="ARBA00012173"/>
    </source>
</evidence>
<dbReference type="EMBL" id="SJPR01000001">
    <property type="protein sequence ID" value="TWT99077.1"/>
    <property type="molecule type" value="Genomic_DNA"/>
</dbReference>
<keyword evidence="5 12" id="KW-0285">Flavoprotein</keyword>
<dbReference type="PANTHER" id="PTHR42716">
    <property type="entry name" value="L-ASPARTATE OXIDASE"/>
    <property type="match status" value="1"/>
</dbReference>
<dbReference type="GO" id="GO:0008734">
    <property type="term" value="F:L-aspartate oxidase activity"/>
    <property type="evidence" value="ECO:0007669"/>
    <property type="project" value="UniProtKB-UniRule"/>
</dbReference>
<protein>
    <recommendedName>
        <fullName evidence="4 10">L-aspartate oxidase</fullName>
        <ecNumber evidence="4 10">1.4.3.16</ecNumber>
    </recommendedName>
</protein>
<dbReference type="InterPro" id="IPR037099">
    <property type="entry name" value="Fum_R/Succ_DH_flav-like_C_sf"/>
</dbReference>
<sequence length="565" mass="61911">MPDPAESANPRYLAPFHPKRIPHHFVDVLIVGGGIAGLRAAMACDPRLSVLIVTKDHRRESNSTYAQGGIAGVLDPEDNFANHVRDTLVAGANLCDPDVVDLVVREAPAHIRELMAWGAQFDLSDDGELLLGREGGHSHNRIAHALGDATGREIMRAMWVHARETLRAQVWENTFTIDLLTTPSELTGESECRGALVWSPTHGKTFVWAKQTILATGGAGQVFRETTNPAVATGDGHAIAYRAGAELADMEFMQFHPTVLYIAGSSRSLITEAMRGEGAWLIDADGHRFMPEYDERAELAPRDIVSRAIVHQMEKTRRPSVFLDLRHLDAEHVRARFPGIAKSCLEFGIDIATDPIPVRPGAHYLIGGVRVDEHAATTLPRLWAAGEATSSGLHGANRLASNSLLEGLVYGHRAGQGAAAAALEEADTFRAIPLVNEAAPKSKERLDLADIRNSLKSLMWLRAGVWREADGLAEAAESIQSWRRYVLTRQLTTPDGWELQNLLQVAELMIRSATKREESRGVHLRNDFPQPKDAEWRRRVTVRRAATGPQIELTPLLDAPPAPAA</sequence>
<gene>
    <name evidence="15" type="primary">nadB</name>
    <name evidence="15" type="ORF">Pla108_00100</name>
</gene>
<dbReference type="RefSeq" id="WP_146441237.1">
    <property type="nucleotide sequence ID" value="NZ_SJPR01000001.1"/>
</dbReference>
<dbReference type="InterPro" id="IPR005288">
    <property type="entry name" value="NadB"/>
</dbReference>
<dbReference type="Gene3D" id="1.20.58.100">
    <property type="entry name" value="Fumarate reductase/succinate dehydrogenase flavoprotein-like, C-terminal domain"/>
    <property type="match status" value="1"/>
</dbReference>
<proteinExistence type="inferred from homology"/>
<accession>A0A5C6AHW9</accession>
<dbReference type="OrthoDB" id="9806724at2"/>
<feature type="active site" description="Proton acceptor" evidence="11">
    <location>
        <position position="302"/>
    </location>
</feature>
<dbReference type="PANTHER" id="PTHR42716:SF2">
    <property type="entry name" value="L-ASPARTATE OXIDASE, CHLOROPLASTIC"/>
    <property type="match status" value="1"/>
</dbReference>
<evidence type="ECO:0000256" key="2">
    <source>
        <dbReference type="ARBA" id="ARBA00004950"/>
    </source>
</evidence>
<reference evidence="15 16" key="1">
    <citation type="submission" date="2019-02" db="EMBL/GenBank/DDBJ databases">
        <title>Deep-cultivation of Planctomycetes and their phenomic and genomic characterization uncovers novel biology.</title>
        <authorList>
            <person name="Wiegand S."/>
            <person name="Jogler M."/>
            <person name="Boedeker C."/>
            <person name="Pinto D."/>
            <person name="Vollmers J."/>
            <person name="Rivas-Marin E."/>
            <person name="Kohn T."/>
            <person name="Peeters S.H."/>
            <person name="Heuer A."/>
            <person name="Rast P."/>
            <person name="Oberbeckmann S."/>
            <person name="Bunk B."/>
            <person name="Jeske O."/>
            <person name="Meyerdierks A."/>
            <person name="Storesund J.E."/>
            <person name="Kallscheuer N."/>
            <person name="Luecker S."/>
            <person name="Lage O.M."/>
            <person name="Pohl T."/>
            <person name="Merkel B.J."/>
            <person name="Hornburger P."/>
            <person name="Mueller R.-W."/>
            <person name="Bruemmer F."/>
            <person name="Labrenz M."/>
            <person name="Spormann A.M."/>
            <person name="Op Den Camp H."/>
            <person name="Overmann J."/>
            <person name="Amann R."/>
            <person name="Jetten M.S.M."/>
            <person name="Mascher T."/>
            <person name="Medema M.H."/>
            <person name="Devos D.P."/>
            <person name="Kaster A.-K."/>
            <person name="Ovreas L."/>
            <person name="Rohde M."/>
            <person name="Galperin M.Y."/>
            <person name="Jogler C."/>
        </authorList>
    </citation>
    <scope>NUCLEOTIDE SEQUENCE [LARGE SCALE GENOMIC DNA]</scope>
    <source>
        <strain evidence="15 16">Pla108</strain>
    </source>
</reference>
<evidence type="ECO:0000256" key="7">
    <source>
        <dbReference type="ARBA" id="ARBA00022827"/>
    </source>
</evidence>
<evidence type="ECO:0000256" key="9">
    <source>
        <dbReference type="ARBA" id="ARBA00048305"/>
    </source>
</evidence>
<dbReference type="SUPFAM" id="SSF51905">
    <property type="entry name" value="FAD/NAD(P)-binding domain"/>
    <property type="match status" value="1"/>
</dbReference>
<name>A0A5C6AHW9_9BACT</name>
<dbReference type="FunFam" id="3.90.700.10:FF:000002">
    <property type="entry name" value="L-aspartate oxidase"/>
    <property type="match status" value="1"/>
</dbReference>
<evidence type="ECO:0000259" key="14">
    <source>
        <dbReference type="Pfam" id="PF02910"/>
    </source>
</evidence>
<dbReference type="Proteomes" id="UP000317421">
    <property type="component" value="Unassembled WGS sequence"/>
</dbReference>
<feature type="domain" description="Fumarate reductase/succinate dehydrogenase flavoprotein-like C-terminal" evidence="14">
    <location>
        <begin position="452"/>
        <end position="556"/>
    </location>
</feature>
<dbReference type="Pfam" id="PF02910">
    <property type="entry name" value="Succ_DH_flav_C"/>
    <property type="match status" value="1"/>
</dbReference>
<evidence type="ECO:0000256" key="3">
    <source>
        <dbReference type="ARBA" id="ARBA00008562"/>
    </source>
</evidence>
<feature type="domain" description="FAD-dependent oxidoreductase 2 FAD-binding" evidence="13">
    <location>
        <begin position="27"/>
        <end position="404"/>
    </location>
</feature>
<evidence type="ECO:0000256" key="12">
    <source>
        <dbReference type="RuleBase" id="RU362049"/>
    </source>
</evidence>
<keyword evidence="6 12" id="KW-0662">Pyridine nucleotide biosynthesis</keyword>
<dbReference type="PIRSF" id="PIRSF000171">
    <property type="entry name" value="SDHA_APRA_LASPO"/>
    <property type="match status" value="1"/>
</dbReference>
<comment type="similarity">
    <text evidence="3 12">Belongs to the FAD-dependent oxidoreductase 2 family. NadB subfamily.</text>
</comment>
<evidence type="ECO:0000313" key="15">
    <source>
        <dbReference type="EMBL" id="TWT99077.1"/>
    </source>
</evidence>
<comment type="caution">
    <text evidence="15">The sequence shown here is derived from an EMBL/GenBank/DDBJ whole genome shotgun (WGS) entry which is preliminary data.</text>
</comment>
<dbReference type="Gene3D" id="3.90.700.10">
    <property type="entry name" value="Succinate dehydrogenase/fumarate reductase flavoprotein, catalytic domain"/>
    <property type="match status" value="1"/>
</dbReference>
<dbReference type="Gene3D" id="3.50.50.60">
    <property type="entry name" value="FAD/NAD(P)-binding domain"/>
    <property type="match status" value="1"/>
</dbReference>
<keyword evidence="7 12" id="KW-0274">FAD</keyword>
<evidence type="ECO:0000313" key="16">
    <source>
        <dbReference type="Proteomes" id="UP000317421"/>
    </source>
</evidence>
<evidence type="ECO:0000259" key="13">
    <source>
        <dbReference type="Pfam" id="PF00890"/>
    </source>
</evidence>
<comment type="subcellular location">
    <subcellularLocation>
        <location evidence="12">Cytoplasm</location>
    </subcellularLocation>
</comment>